<feature type="region of interest" description="Disordered" evidence="1">
    <location>
        <begin position="355"/>
        <end position="380"/>
    </location>
</feature>
<gene>
    <name evidence="2" type="ORF">F5878DRAFT_352333</name>
</gene>
<organism evidence="2 3">
    <name type="scientific">Lentinula raphanica</name>
    <dbReference type="NCBI Taxonomy" id="153919"/>
    <lineage>
        <taxon>Eukaryota</taxon>
        <taxon>Fungi</taxon>
        <taxon>Dikarya</taxon>
        <taxon>Basidiomycota</taxon>
        <taxon>Agaricomycotina</taxon>
        <taxon>Agaricomycetes</taxon>
        <taxon>Agaricomycetidae</taxon>
        <taxon>Agaricales</taxon>
        <taxon>Marasmiineae</taxon>
        <taxon>Omphalotaceae</taxon>
        <taxon>Lentinula</taxon>
    </lineage>
</organism>
<feature type="region of interest" description="Disordered" evidence="1">
    <location>
        <begin position="15"/>
        <end position="42"/>
    </location>
</feature>
<evidence type="ECO:0000256" key="1">
    <source>
        <dbReference type="SAM" id="MobiDB-lite"/>
    </source>
</evidence>
<reference evidence="2" key="1">
    <citation type="submission" date="2022-08" db="EMBL/GenBank/DDBJ databases">
        <authorList>
            <consortium name="DOE Joint Genome Institute"/>
            <person name="Min B."/>
            <person name="Riley R."/>
            <person name="Sierra-Patev S."/>
            <person name="Naranjo-Ortiz M."/>
            <person name="Looney B."/>
            <person name="Konkel Z."/>
            <person name="Slot J.C."/>
            <person name="Sakamoto Y."/>
            <person name="Steenwyk J.L."/>
            <person name="Rokas A."/>
            <person name="Carro J."/>
            <person name="Camarero S."/>
            <person name="Ferreira P."/>
            <person name="Molpeceres G."/>
            <person name="Ruiz-Duenas F.J."/>
            <person name="Serrano A."/>
            <person name="Henrissat B."/>
            <person name="Drula E."/>
            <person name="Hughes K.W."/>
            <person name="Mata J.L."/>
            <person name="Ishikawa N.K."/>
            <person name="Vargas-Isla R."/>
            <person name="Ushijima S."/>
            <person name="Smith C.A."/>
            <person name="Ahrendt S."/>
            <person name="Andreopoulos W."/>
            <person name="He G."/>
            <person name="Labutti K."/>
            <person name="Lipzen A."/>
            <person name="Ng V."/>
            <person name="Sandor L."/>
            <person name="Barry K."/>
            <person name="Martinez A.T."/>
            <person name="Xiao Y."/>
            <person name="Gibbons J.G."/>
            <person name="Terashima K."/>
            <person name="Hibbett D.S."/>
            <person name="Grigoriev I.V."/>
        </authorList>
    </citation>
    <scope>NUCLEOTIDE SEQUENCE</scope>
    <source>
        <strain evidence="2">TFB9207</strain>
    </source>
</reference>
<sequence>MAFFNLQTGRVDIPSPLRTLPKNPLRHPSFDGQRTESLGPDDQLSIPDSNVTAFSDVQKIISRDDKVFLRKLIRTDQREFITGTSDASLKATHVLSAIRVDGRHKETKRKLKIMIEEVLTHFWFNNGNAFELDSRPNMILLSANNHAALNTYGLIGLSPGQARLRDIAEQLLRDNADWANRVEGGMDSRRNLDLNAYPYNVDSIEWEVVVFHRDDYLSPGEPSYIVDPRSRTLRGEPVNDEPVNDSVNFCHIPDRPYDDELPLLLDSNDAPLRFKMRTNRKDDEKLSLFAMLVNLHSKLQAYMALTLPQRPSSIRLLYLQVQTVIEYIFFAPPGLNLRAKLDDELPSLQEELLSPVKKTKDKGKGKALDIGNADDDGVEK</sequence>
<comment type="caution">
    <text evidence="2">The sequence shown here is derived from an EMBL/GenBank/DDBJ whole genome shotgun (WGS) entry which is preliminary data.</text>
</comment>
<keyword evidence="3" id="KW-1185">Reference proteome</keyword>
<dbReference type="AlphaFoldDB" id="A0AA38P1U2"/>
<evidence type="ECO:0000313" key="3">
    <source>
        <dbReference type="Proteomes" id="UP001163846"/>
    </source>
</evidence>
<dbReference type="EMBL" id="MU806517">
    <property type="protein sequence ID" value="KAJ3834538.1"/>
    <property type="molecule type" value="Genomic_DNA"/>
</dbReference>
<protein>
    <submittedName>
        <fullName evidence="2">Uncharacterized protein</fullName>
    </submittedName>
</protein>
<name>A0AA38P1U2_9AGAR</name>
<accession>A0AA38P1U2</accession>
<evidence type="ECO:0000313" key="2">
    <source>
        <dbReference type="EMBL" id="KAJ3834538.1"/>
    </source>
</evidence>
<proteinExistence type="predicted"/>
<dbReference type="Proteomes" id="UP001163846">
    <property type="component" value="Unassembled WGS sequence"/>
</dbReference>